<dbReference type="EMBL" id="MWPZ01000008">
    <property type="protein sequence ID" value="TIC92402.1"/>
    <property type="molecule type" value="Genomic_DNA"/>
</dbReference>
<evidence type="ECO:0008006" key="4">
    <source>
        <dbReference type="Google" id="ProtNLM"/>
    </source>
</evidence>
<evidence type="ECO:0000313" key="3">
    <source>
        <dbReference type="Proteomes" id="UP000305883"/>
    </source>
</evidence>
<evidence type="ECO:0000313" key="2">
    <source>
        <dbReference type="EMBL" id="TIC92402.1"/>
    </source>
</evidence>
<organism evidence="2 3">
    <name type="scientific">Colletotrichum higginsianum</name>
    <dbReference type="NCBI Taxonomy" id="80884"/>
    <lineage>
        <taxon>Eukaryota</taxon>
        <taxon>Fungi</taxon>
        <taxon>Dikarya</taxon>
        <taxon>Ascomycota</taxon>
        <taxon>Pezizomycotina</taxon>
        <taxon>Sordariomycetes</taxon>
        <taxon>Hypocreomycetidae</taxon>
        <taxon>Glomerellales</taxon>
        <taxon>Glomerellaceae</taxon>
        <taxon>Colletotrichum</taxon>
        <taxon>Colletotrichum destructivum species complex</taxon>
    </lineage>
</organism>
<accession>A0A4T0VJP1</accession>
<proteinExistence type="predicted"/>
<dbReference type="OrthoDB" id="2122308at2759"/>
<feature type="compositionally biased region" description="Basic and acidic residues" evidence="1">
    <location>
        <begin position="218"/>
        <end position="238"/>
    </location>
</feature>
<protein>
    <recommendedName>
        <fullName evidence="4">Stf2-like protein</fullName>
    </recommendedName>
</protein>
<gene>
    <name evidence="2" type="ORF">CH35J_010437</name>
</gene>
<feature type="region of interest" description="Disordered" evidence="1">
    <location>
        <begin position="150"/>
        <end position="173"/>
    </location>
</feature>
<dbReference type="AlphaFoldDB" id="A0A4T0VJP1"/>
<sequence>MADIPKKDGYAKNRPSKNIGGAIDQAVISLEPSTFKSIPRRSPRLHIFPSPPSILTFHRQFTNELLSPIHQINSSTTIPFLGIINNKHSTIISIPLNRVFPNNTYNDFTSLTTNYSNMTRSHKFNDRDHAGLADGTASPQEHLPRYFAKHGHEGVDPKKVKKNGGGRSNWGNAGEEVVDEDFRFTNARRRTNSSGFADNIAAFKTKFDVNEPEPVFEESVHGPAEEDGEDLTKTESSESGRSSAYGDDKVIKH</sequence>
<comment type="caution">
    <text evidence="2">The sequence shown here is derived from an EMBL/GenBank/DDBJ whole genome shotgun (WGS) entry which is preliminary data.</text>
</comment>
<reference evidence="2 3" key="1">
    <citation type="journal article" date="2019" name="Genome Biol. Evol.">
        <title>Genomic Plasticity Mediated by Transposable Elements in the Plant Pathogenic Fungus Colletotrichum higginsianum.</title>
        <authorList>
            <person name="Tsushima A."/>
            <person name="Gan P."/>
            <person name="Kumakura N."/>
            <person name="Narusaka M."/>
            <person name="Takano Y."/>
            <person name="Narusaka Y."/>
            <person name="Shirasu K."/>
        </authorList>
    </citation>
    <scope>NUCLEOTIDE SEQUENCE [LARGE SCALE GENOMIC DNA]</scope>
    <source>
        <strain evidence="2 3">MAFF305635-RFP</strain>
    </source>
</reference>
<evidence type="ECO:0000256" key="1">
    <source>
        <dbReference type="SAM" id="MobiDB-lite"/>
    </source>
</evidence>
<name>A0A4T0VJP1_9PEZI</name>
<feature type="region of interest" description="Disordered" evidence="1">
    <location>
        <begin position="207"/>
        <end position="253"/>
    </location>
</feature>
<dbReference type="Proteomes" id="UP000305883">
    <property type="component" value="Unassembled WGS sequence"/>
</dbReference>